<reference evidence="7 8" key="1">
    <citation type="submission" date="2018-05" db="EMBL/GenBank/DDBJ databases">
        <title>Genomic Encyclopedia of Type Strains, Phase III (KMG-III): the genomes of soil and plant-associated and newly described type strains.</title>
        <authorList>
            <person name="Whitman W."/>
        </authorList>
    </citation>
    <scope>NUCLEOTIDE SEQUENCE [LARGE SCALE GENOMIC DNA]</scope>
    <source>
        <strain evidence="7 8">CECT 5696</strain>
    </source>
</reference>
<evidence type="ECO:0000256" key="1">
    <source>
        <dbReference type="ARBA" id="ARBA00009179"/>
    </source>
</evidence>
<evidence type="ECO:0000256" key="5">
    <source>
        <dbReference type="RuleBase" id="RU004404"/>
    </source>
</evidence>
<dbReference type="PANTHER" id="PTHR32060:SF29">
    <property type="entry name" value="CARBOXY-TERMINAL PROCESSING PROTEASE CTPB"/>
    <property type="match status" value="1"/>
</dbReference>
<dbReference type="InterPro" id="IPR029045">
    <property type="entry name" value="ClpP/crotonase-like_dom_sf"/>
</dbReference>
<dbReference type="Pfam" id="PF17820">
    <property type="entry name" value="PDZ_6"/>
    <property type="match status" value="1"/>
</dbReference>
<dbReference type="InterPro" id="IPR005151">
    <property type="entry name" value="Tail-specific_protease"/>
</dbReference>
<dbReference type="InterPro" id="IPR036366">
    <property type="entry name" value="PGBDSf"/>
</dbReference>
<comment type="caution">
    <text evidence="7">The sequence shown here is derived from an EMBL/GenBank/DDBJ whole genome shotgun (WGS) entry which is preliminary data.</text>
</comment>
<dbReference type="Gene3D" id="3.90.226.10">
    <property type="entry name" value="2-enoyl-CoA Hydratase, Chain A, domain 1"/>
    <property type="match status" value="1"/>
</dbReference>
<dbReference type="GO" id="GO:0007165">
    <property type="term" value="P:signal transduction"/>
    <property type="evidence" value="ECO:0007669"/>
    <property type="project" value="TreeGrafter"/>
</dbReference>
<dbReference type="SUPFAM" id="SSF52096">
    <property type="entry name" value="ClpP/crotonase"/>
    <property type="match status" value="1"/>
</dbReference>
<feature type="domain" description="PDZ" evidence="6">
    <location>
        <begin position="96"/>
        <end position="172"/>
    </location>
</feature>
<dbReference type="Pfam" id="PF03572">
    <property type="entry name" value="Peptidase_S41"/>
    <property type="match status" value="1"/>
</dbReference>
<evidence type="ECO:0000313" key="8">
    <source>
        <dbReference type="Proteomes" id="UP000246635"/>
    </source>
</evidence>
<dbReference type="InterPro" id="IPR036365">
    <property type="entry name" value="PGBD-like_sf"/>
</dbReference>
<dbReference type="InterPro" id="IPR036034">
    <property type="entry name" value="PDZ_sf"/>
</dbReference>
<dbReference type="InterPro" id="IPR055210">
    <property type="entry name" value="CtpA/B_N"/>
</dbReference>
<dbReference type="SMART" id="SM00228">
    <property type="entry name" value="PDZ"/>
    <property type="match status" value="1"/>
</dbReference>
<dbReference type="InterPro" id="IPR001478">
    <property type="entry name" value="PDZ"/>
</dbReference>
<dbReference type="SUPFAM" id="SSF50156">
    <property type="entry name" value="PDZ domain-like"/>
    <property type="match status" value="1"/>
</dbReference>
<comment type="similarity">
    <text evidence="1 5">Belongs to the peptidase S41A family.</text>
</comment>
<dbReference type="Pfam" id="PF22694">
    <property type="entry name" value="CtpB_N-like"/>
    <property type="match status" value="1"/>
</dbReference>
<dbReference type="SUPFAM" id="SSF47090">
    <property type="entry name" value="PGBD-like"/>
    <property type="match status" value="1"/>
</dbReference>
<protein>
    <submittedName>
        <fullName evidence="7">Carboxyl-terminal processing protease</fullName>
    </submittedName>
</protein>
<dbReference type="Proteomes" id="UP000246635">
    <property type="component" value="Unassembled WGS sequence"/>
</dbReference>
<dbReference type="CDD" id="cd06782">
    <property type="entry name" value="cpPDZ_CPP-like"/>
    <property type="match status" value="1"/>
</dbReference>
<dbReference type="PANTHER" id="PTHR32060">
    <property type="entry name" value="TAIL-SPECIFIC PROTEASE"/>
    <property type="match status" value="1"/>
</dbReference>
<keyword evidence="3 5" id="KW-0378">Hydrolase</keyword>
<dbReference type="OrthoDB" id="9812068at2"/>
<evidence type="ECO:0000256" key="2">
    <source>
        <dbReference type="ARBA" id="ARBA00022670"/>
    </source>
</evidence>
<dbReference type="NCBIfam" id="TIGR00225">
    <property type="entry name" value="prc"/>
    <property type="match status" value="1"/>
</dbReference>
<accession>A0A2V2Z882</accession>
<keyword evidence="2 5" id="KW-0645">Protease</keyword>
<proteinExistence type="inferred from homology"/>
<dbReference type="InterPro" id="IPR002477">
    <property type="entry name" value="Peptidoglycan-bd-like"/>
</dbReference>
<dbReference type="FunFam" id="2.30.42.10:FF:000063">
    <property type="entry name" value="Peptidase, S41 family"/>
    <property type="match status" value="1"/>
</dbReference>
<dbReference type="Gene3D" id="1.10.101.10">
    <property type="entry name" value="PGBD-like superfamily/PGBD"/>
    <property type="match status" value="1"/>
</dbReference>
<gene>
    <name evidence="7" type="ORF">DFQ01_10122</name>
</gene>
<dbReference type="CDD" id="cd07560">
    <property type="entry name" value="Peptidase_S41_CPP"/>
    <property type="match status" value="1"/>
</dbReference>
<dbReference type="Pfam" id="PF01471">
    <property type="entry name" value="PG_binding_1"/>
    <property type="match status" value="1"/>
</dbReference>
<dbReference type="GO" id="GO:0004175">
    <property type="term" value="F:endopeptidase activity"/>
    <property type="evidence" value="ECO:0007669"/>
    <property type="project" value="TreeGrafter"/>
</dbReference>
<dbReference type="GO" id="GO:0008236">
    <property type="term" value="F:serine-type peptidase activity"/>
    <property type="evidence" value="ECO:0007669"/>
    <property type="project" value="UniProtKB-KW"/>
</dbReference>
<dbReference type="PROSITE" id="PS50106">
    <property type="entry name" value="PDZ"/>
    <property type="match status" value="1"/>
</dbReference>
<dbReference type="InterPro" id="IPR004447">
    <property type="entry name" value="Peptidase_S41A"/>
</dbReference>
<dbReference type="GO" id="GO:0030288">
    <property type="term" value="C:outer membrane-bounded periplasmic space"/>
    <property type="evidence" value="ECO:0007669"/>
    <property type="project" value="TreeGrafter"/>
</dbReference>
<evidence type="ECO:0000259" key="6">
    <source>
        <dbReference type="PROSITE" id="PS50106"/>
    </source>
</evidence>
<sequence length="487" mass="52370">MHFKLRTVAVFVVLTMMISVLGTLMATDKWVMQKLGGIPAASEAAAEGEGLSEKEEAKLGAVMDLIEDKYYKDVEREKVINGAIAGMMESLGDPYSVYMEKDTAKHFSESIGGSFTGIGAEVTIENGKVVVISAIKDSPASRAGVMPKDVLLSVNGEKLEGLQLNDAVSKIRGPRGTKAKLEIQRAGVNKPIRLELVRDDIDVETVYASMKTDNIGLIEIRQFSKNTAERFAEELKKLEDQGMKGLVIDVRNDPGGVLPVVLAIAEPFIAQGKTMVQVEDREGTKETTESKGPGRNYPLAVLINEGSASASEILAGALQQSAGAVLVGAKTFGKGTVQVSYDKSLGDGSLVKMTIAKWLTPNGTWVHEKGIEPDIAVAAPEVYKTAKLSRTEPLKKDQIGDDVSSLQHMLNALGYKTDRTDGYFSESTEKAVRQFQQSSSLPVTGVVDNATADAIEKGVVAWIRNPANDVQLNKALGTVREKLKKAS</sequence>
<dbReference type="Gene3D" id="2.30.42.10">
    <property type="match status" value="1"/>
</dbReference>
<dbReference type="EMBL" id="QGTQ01000001">
    <property type="protein sequence ID" value="PWW08301.1"/>
    <property type="molecule type" value="Genomic_DNA"/>
</dbReference>
<dbReference type="FunFam" id="3.30.750.44:FF:000001">
    <property type="entry name" value="S41 family peptidase"/>
    <property type="match status" value="1"/>
</dbReference>
<dbReference type="Gene3D" id="3.30.750.44">
    <property type="match status" value="1"/>
</dbReference>
<dbReference type="GO" id="GO:0006508">
    <property type="term" value="P:proteolysis"/>
    <property type="evidence" value="ECO:0007669"/>
    <property type="project" value="UniProtKB-KW"/>
</dbReference>
<dbReference type="SMART" id="SM00245">
    <property type="entry name" value="TSPc"/>
    <property type="match status" value="1"/>
</dbReference>
<dbReference type="RefSeq" id="WP_110041849.1">
    <property type="nucleotide sequence ID" value="NZ_CP054613.1"/>
</dbReference>
<dbReference type="InterPro" id="IPR041489">
    <property type="entry name" value="PDZ_6"/>
</dbReference>
<keyword evidence="8" id="KW-1185">Reference proteome</keyword>
<keyword evidence="4 5" id="KW-0720">Serine protease</keyword>
<evidence type="ECO:0000313" key="7">
    <source>
        <dbReference type="EMBL" id="PWW08301.1"/>
    </source>
</evidence>
<name>A0A2V2Z882_9BACL</name>
<evidence type="ECO:0000256" key="4">
    <source>
        <dbReference type="ARBA" id="ARBA00022825"/>
    </source>
</evidence>
<dbReference type="AlphaFoldDB" id="A0A2V2Z882"/>
<organism evidence="7 8">
    <name type="scientific">Paenibacillus cellulosilyticus</name>
    <dbReference type="NCBI Taxonomy" id="375489"/>
    <lineage>
        <taxon>Bacteria</taxon>
        <taxon>Bacillati</taxon>
        <taxon>Bacillota</taxon>
        <taxon>Bacilli</taxon>
        <taxon>Bacillales</taxon>
        <taxon>Paenibacillaceae</taxon>
        <taxon>Paenibacillus</taxon>
    </lineage>
</organism>
<evidence type="ECO:0000256" key="3">
    <source>
        <dbReference type="ARBA" id="ARBA00022801"/>
    </source>
</evidence>